<evidence type="ECO:0000256" key="1">
    <source>
        <dbReference type="SAM" id="MobiDB-lite"/>
    </source>
</evidence>
<dbReference type="Proteomes" id="UP001174936">
    <property type="component" value="Unassembled WGS sequence"/>
</dbReference>
<proteinExistence type="predicted"/>
<feature type="compositionally biased region" description="Basic and acidic residues" evidence="1">
    <location>
        <begin position="156"/>
        <end position="165"/>
    </location>
</feature>
<protein>
    <recommendedName>
        <fullName evidence="4">Fungal N-terminal domain-containing protein</fullName>
    </recommendedName>
</protein>
<gene>
    <name evidence="2" type="ORF">B0T16DRAFT_406855</name>
</gene>
<feature type="region of interest" description="Disordered" evidence="1">
    <location>
        <begin position="187"/>
        <end position="206"/>
    </location>
</feature>
<comment type="caution">
    <text evidence="2">The sequence shown here is derived from an EMBL/GenBank/DDBJ whole genome shotgun (WGS) entry which is preliminary data.</text>
</comment>
<dbReference type="EMBL" id="JAULSV010000002">
    <property type="protein sequence ID" value="KAK0652815.1"/>
    <property type="molecule type" value="Genomic_DNA"/>
</dbReference>
<name>A0AA39YKS0_9PEZI</name>
<organism evidence="2 3">
    <name type="scientific">Cercophora newfieldiana</name>
    <dbReference type="NCBI Taxonomy" id="92897"/>
    <lineage>
        <taxon>Eukaryota</taxon>
        <taxon>Fungi</taxon>
        <taxon>Dikarya</taxon>
        <taxon>Ascomycota</taxon>
        <taxon>Pezizomycotina</taxon>
        <taxon>Sordariomycetes</taxon>
        <taxon>Sordariomycetidae</taxon>
        <taxon>Sordariales</taxon>
        <taxon>Lasiosphaeriaceae</taxon>
        <taxon>Cercophora</taxon>
    </lineage>
</organism>
<keyword evidence="3" id="KW-1185">Reference proteome</keyword>
<accession>A0AA39YKS0</accession>
<sequence>MEPISIITGAIAFASSCVYTLRDIKDTISKLEEVPQTLSTLERKIALLSKVLSRLEGMIRDEQDSTAFLQDDVVIMVLEGCHDTLERLHLQLQRLWPLGGSKLGKVAKGIMTLWKEGDIAQMVLNVEREQSSLQFVMISHMSLDSPSAGLSFDQPFRSRPERRSTDLPPPKYTYRTQPTIPIFESPDQDMGGMGNHEPPPESFHLQDVNHNRQRPWTSNASENFKAPGENKSWVMDVSGSNSFL</sequence>
<evidence type="ECO:0000313" key="2">
    <source>
        <dbReference type="EMBL" id="KAK0652815.1"/>
    </source>
</evidence>
<reference evidence="2" key="1">
    <citation type="submission" date="2023-06" db="EMBL/GenBank/DDBJ databases">
        <title>Genome-scale phylogeny and comparative genomics of the fungal order Sordariales.</title>
        <authorList>
            <consortium name="Lawrence Berkeley National Laboratory"/>
            <person name="Hensen N."/>
            <person name="Bonometti L."/>
            <person name="Westerberg I."/>
            <person name="Brannstrom I.O."/>
            <person name="Guillou S."/>
            <person name="Cros-Aarteil S."/>
            <person name="Calhoun S."/>
            <person name="Haridas S."/>
            <person name="Kuo A."/>
            <person name="Mondo S."/>
            <person name="Pangilinan J."/>
            <person name="Riley R."/>
            <person name="Labutti K."/>
            <person name="Andreopoulos B."/>
            <person name="Lipzen A."/>
            <person name="Chen C."/>
            <person name="Yanf M."/>
            <person name="Daum C."/>
            <person name="Ng V."/>
            <person name="Clum A."/>
            <person name="Steindorff A."/>
            <person name="Ohm R."/>
            <person name="Martin F."/>
            <person name="Silar P."/>
            <person name="Natvig D."/>
            <person name="Lalanne C."/>
            <person name="Gautier V."/>
            <person name="Ament-Velasquez S.L."/>
            <person name="Kruys A."/>
            <person name="Hutchinson M.I."/>
            <person name="Powell A.J."/>
            <person name="Barry K."/>
            <person name="Miller A.N."/>
            <person name="Grigoriev I.V."/>
            <person name="Debuchy R."/>
            <person name="Gladieux P."/>
            <person name="Thoren M.H."/>
            <person name="Johannesson H."/>
        </authorList>
    </citation>
    <scope>NUCLEOTIDE SEQUENCE</scope>
    <source>
        <strain evidence="2">SMH2532-1</strain>
    </source>
</reference>
<dbReference type="AlphaFoldDB" id="A0AA39YKS0"/>
<evidence type="ECO:0008006" key="4">
    <source>
        <dbReference type="Google" id="ProtNLM"/>
    </source>
</evidence>
<feature type="region of interest" description="Disordered" evidence="1">
    <location>
        <begin position="149"/>
        <end position="177"/>
    </location>
</feature>
<evidence type="ECO:0000313" key="3">
    <source>
        <dbReference type="Proteomes" id="UP001174936"/>
    </source>
</evidence>